<dbReference type="Pfam" id="PF13568">
    <property type="entry name" value="OMP_b-brl_2"/>
    <property type="match status" value="1"/>
</dbReference>
<dbReference type="Proteomes" id="UP000326509">
    <property type="component" value="Unassembled WGS sequence"/>
</dbReference>
<evidence type="ECO:0000313" key="3">
    <source>
        <dbReference type="Proteomes" id="UP000326509"/>
    </source>
</evidence>
<feature type="domain" description="Outer membrane protein beta-barrel" evidence="1">
    <location>
        <begin position="2"/>
        <end position="160"/>
    </location>
</feature>
<accession>A0A5J4J124</accession>
<reference evidence="2 3" key="1">
    <citation type="submission" date="2019-08" db="EMBL/GenBank/DDBJ databases">
        <title>Draft genome sequence of Ulvibacter marinus type strain NBRC 109484.</title>
        <authorList>
            <person name="Kawano K."/>
            <person name="Ushijima N."/>
            <person name="Kihara M."/>
            <person name="Itoh H."/>
        </authorList>
    </citation>
    <scope>NUCLEOTIDE SEQUENCE [LARGE SCALE GENOMIC DNA]</scope>
    <source>
        <strain evidence="2 3">NBRC 109484</strain>
    </source>
</reference>
<protein>
    <recommendedName>
        <fullName evidence="1">Outer membrane protein beta-barrel domain-containing protein</fullName>
    </recommendedName>
</protein>
<comment type="caution">
    <text evidence="2">The sequence shown here is derived from an EMBL/GenBank/DDBJ whole genome shotgun (WGS) entry which is preliminary data.</text>
</comment>
<sequence>MQAQELRFGIKGGVNVSTLGGDSYDGLVSFDSRTAYHVGIFAEIPLMMKFSIQPELLYSAQGSQFGGFFSVDGFDDQKLDYLNVPVLVKYNIIAGLSAELGPVFGYLISADGERIFDDEGLEIDNKEAFNDLDIGIALGVSYSLKSFLFGLRYNKGISNVNNDEFTSNKNQNNVFQIWAGYSFL</sequence>
<evidence type="ECO:0000313" key="2">
    <source>
        <dbReference type="EMBL" id="GER60572.1"/>
    </source>
</evidence>
<organism evidence="2 3">
    <name type="scientific">Patiriisocius marinus</name>
    <dbReference type="NCBI Taxonomy" id="1397112"/>
    <lineage>
        <taxon>Bacteria</taxon>
        <taxon>Pseudomonadati</taxon>
        <taxon>Bacteroidota</taxon>
        <taxon>Flavobacteriia</taxon>
        <taxon>Flavobacteriales</taxon>
        <taxon>Flavobacteriaceae</taxon>
        <taxon>Patiriisocius</taxon>
    </lineage>
</organism>
<keyword evidence="3" id="KW-1185">Reference proteome</keyword>
<dbReference type="AlphaFoldDB" id="A0A5J4J124"/>
<evidence type="ECO:0000259" key="1">
    <source>
        <dbReference type="Pfam" id="PF13568"/>
    </source>
</evidence>
<gene>
    <name evidence="2" type="ORF">ULMA_26800</name>
</gene>
<dbReference type="InterPro" id="IPR025665">
    <property type="entry name" value="Beta-barrel_OMP_2"/>
</dbReference>
<proteinExistence type="predicted"/>
<dbReference type="EMBL" id="BKCG01000008">
    <property type="protein sequence ID" value="GER60572.1"/>
    <property type="molecule type" value="Genomic_DNA"/>
</dbReference>
<name>A0A5J4J124_9FLAO</name>